<evidence type="ECO:0000313" key="7">
    <source>
        <dbReference type="EMBL" id="MDR6234078.1"/>
    </source>
</evidence>
<feature type="transmembrane region" description="Helical" evidence="6">
    <location>
        <begin position="75"/>
        <end position="94"/>
    </location>
</feature>
<dbReference type="InterPro" id="IPR011701">
    <property type="entry name" value="MFS"/>
</dbReference>
<dbReference type="PANTHER" id="PTHR43124:SF3">
    <property type="entry name" value="CHLORAMPHENICOL EFFLUX PUMP RV0191"/>
    <property type="match status" value="1"/>
</dbReference>
<dbReference type="Pfam" id="PF07690">
    <property type="entry name" value="MFS_1"/>
    <property type="match status" value="1"/>
</dbReference>
<organism evidence="7 8">
    <name type="scientific">Pseudomonas oryzihabitans</name>
    <dbReference type="NCBI Taxonomy" id="47885"/>
    <lineage>
        <taxon>Bacteria</taxon>
        <taxon>Pseudomonadati</taxon>
        <taxon>Pseudomonadota</taxon>
        <taxon>Gammaproteobacteria</taxon>
        <taxon>Pseudomonadales</taxon>
        <taxon>Pseudomonadaceae</taxon>
        <taxon>Pseudomonas</taxon>
    </lineage>
</organism>
<dbReference type="GO" id="GO:0005886">
    <property type="term" value="C:plasma membrane"/>
    <property type="evidence" value="ECO:0007669"/>
    <property type="project" value="UniProtKB-SubCell"/>
</dbReference>
<keyword evidence="5 6" id="KW-0472">Membrane</keyword>
<dbReference type="GO" id="GO:0022857">
    <property type="term" value="F:transmembrane transporter activity"/>
    <property type="evidence" value="ECO:0007669"/>
    <property type="project" value="InterPro"/>
</dbReference>
<evidence type="ECO:0000256" key="1">
    <source>
        <dbReference type="ARBA" id="ARBA00004651"/>
    </source>
</evidence>
<dbReference type="EMBL" id="JAVJAF010000001">
    <property type="protein sequence ID" value="MDR6234078.1"/>
    <property type="molecule type" value="Genomic_DNA"/>
</dbReference>
<protein>
    <submittedName>
        <fullName evidence="7">MFS family arabinose efflux permease</fullName>
    </submittedName>
</protein>
<evidence type="ECO:0000256" key="2">
    <source>
        <dbReference type="ARBA" id="ARBA00022475"/>
    </source>
</evidence>
<dbReference type="Gene3D" id="1.20.1250.20">
    <property type="entry name" value="MFS general substrate transporter like domains"/>
    <property type="match status" value="2"/>
</dbReference>
<evidence type="ECO:0000256" key="4">
    <source>
        <dbReference type="ARBA" id="ARBA00022989"/>
    </source>
</evidence>
<keyword evidence="2" id="KW-1003">Cell membrane</keyword>
<feature type="transmembrane region" description="Helical" evidence="6">
    <location>
        <begin position="293"/>
        <end position="315"/>
    </location>
</feature>
<feature type="transmembrane region" description="Helical" evidence="6">
    <location>
        <begin position="46"/>
        <end position="68"/>
    </location>
</feature>
<dbReference type="SUPFAM" id="SSF103473">
    <property type="entry name" value="MFS general substrate transporter"/>
    <property type="match status" value="1"/>
</dbReference>
<dbReference type="RefSeq" id="WP_309757505.1">
    <property type="nucleotide sequence ID" value="NZ_JAVJAF010000001.1"/>
</dbReference>
<dbReference type="InterPro" id="IPR036259">
    <property type="entry name" value="MFS_trans_sf"/>
</dbReference>
<sequence>MNALVIKRTALAALLLAHCAGMLDLVVLPVWIGTLVGHYHFTPQGAGQLVTLFLLAMVLASVTVAARFDRLPRRALATLGFAIAALGFAAASRYDAYQALLILHLLAGLGVGCGLSMTHGAMGHSARPHRTFAFAGLALGIAAILLLAGLPLLIERHGGQTLFQALAVIMVVTAVALLATYPKLGQVEREPLAGTDLRLSRKVWLVIAGICLMTVNNAMVFGYFDIIGRTRGFASGQINGVLMALGLVNLMVIMPLALFLERRVSAERAILCGPPIQMLLAAVITNVSSYLPWAVAAACYTGAQTATHTFVFALLARLDPSRRAVAATPAMLMAGAACGPVVGGLLGEHFGFGALSLATSLLGGLALLAFLLARAQPLPLTGAGAPQES</sequence>
<reference evidence="7" key="1">
    <citation type="submission" date="2023-08" db="EMBL/GenBank/DDBJ databases">
        <title>Functional and genomic diversity of the sorghum phyllosphere microbiome.</title>
        <authorList>
            <person name="Shade A."/>
        </authorList>
    </citation>
    <scope>NUCLEOTIDE SEQUENCE</scope>
    <source>
        <strain evidence="7">SORGH_AS_0201</strain>
    </source>
</reference>
<feature type="transmembrane region" description="Helical" evidence="6">
    <location>
        <begin position="327"/>
        <end position="346"/>
    </location>
</feature>
<evidence type="ECO:0000256" key="6">
    <source>
        <dbReference type="SAM" id="Phobius"/>
    </source>
</evidence>
<feature type="transmembrane region" description="Helical" evidence="6">
    <location>
        <begin position="269"/>
        <end position="287"/>
    </location>
</feature>
<feature type="transmembrane region" description="Helical" evidence="6">
    <location>
        <begin position="160"/>
        <end position="182"/>
    </location>
</feature>
<feature type="transmembrane region" description="Helical" evidence="6">
    <location>
        <begin position="132"/>
        <end position="154"/>
    </location>
</feature>
<feature type="transmembrane region" description="Helical" evidence="6">
    <location>
        <begin position="236"/>
        <end position="260"/>
    </location>
</feature>
<evidence type="ECO:0000256" key="3">
    <source>
        <dbReference type="ARBA" id="ARBA00022692"/>
    </source>
</evidence>
<dbReference type="Proteomes" id="UP001268036">
    <property type="component" value="Unassembled WGS sequence"/>
</dbReference>
<keyword evidence="3 6" id="KW-0812">Transmembrane</keyword>
<accession>A0AAJ2BGY6</accession>
<name>A0AAJ2BGY6_9PSED</name>
<feature type="transmembrane region" description="Helical" evidence="6">
    <location>
        <begin position="12"/>
        <end position="34"/>
    </location>
</feature>
<feature type="transmembrane region" description="Helical" evidence="6">
    <location>
        <begin position="203"/>
        <end position="224"/>
    </location>
</feature>
<comment type="caution">
    <text evidence="7">The sequence shown here is derived from an EMBL/GenBank/DDBJ whole genome shotgun (WGS) entry which is preliminary data.</text>
</comment>
<gene>
    <name evidence="7" type="ORF">QE440_001819</name>
</gene>
<dbReference type="InterPro" id="IPR050189">
    <property type="entry name" value="MFS_Efflux_Transporters"/>
</dbReference>
<feature type="transmembrane region" description="Helical" evidence="6">
    <location>
        <begin position="352"/>
        <end position="373"/>
    </location>
</feature>
<dbReference type="PANTHER" id="PTHR43124">
    <property type="entry name" value="PURINE EFFLUX PUMP PBUE"/>
    <property type="match status" value="1"/>
</dbReference>
<evidence type="ECO:0000313" key="8">
    <source>
        <dbReference type="Proteomes" id="UP001268036"/>
    </source>
</evidence>
<comment type="subcellular location">
    <subcellularLocation>
        <location evidence="1">Cell membrane</location>
        <topology evidence="1">Multi-pass membrane protein</topology>
    </subcellularLocation>
</comment>
<evidence type="ECO:0000256" key="5">
    <source>
        <dbReference type="ARBA" id="ARBA00023136"/>
    </source>
</evidence>
<dbReference type="AlphaFoldDB" id="A0AAJ2BGY6"/>
<keyword evidence="4 6" id="KW-1133">Transmembrane helix</keyword>
<feature type="transmembrane region" description="Helical" evidence="6">
    <location>
        <begin position="100"/>
        <end position="120"/>
    </location>
</feature>
<proteinExistence type="predicted"/>